<dbReference type="InterPro" id="IPR050416">
    <property type="entry name" value="FAD-linked_Oxidoreductase"/>
</dbReference>
<dbReference type="InterPro" id="IPR016166">
    <property type="entry name" value="FAD-bd_PCMH"/>
</dbReference>
<evidence type="ECO:0000256" key="2">
    <source>
        <dbReference type="ARBA" id="ARBA00005466"/>
    </source>
</evidence>
<accession>A0A2N3N6Y5</accession>
<dbReference type="SUPFAM" id="SSF56176">
    <property type="entry name" value="FAD-binding/transporter-associated domain-like"/>
    <property type="match status" value="1"/>
</dbReference>
<dbReference type="Proteomes" id="UP000233524">
    <property type="component" value="Unassembled WGS sequence"/>
</dbReference>
<dbReference type="Gene3D" id="3.40.462.20">
    <property type="match status" value="1"/>
</dbReference>
<keyword evidence="3" id="KW-0285">Flavoprotein</keyword>
<evidence type="ECO:0000313" key="8">
    <source>
        <dbReference type="Proteomes" id="UP000233524"/>
    </source>
</evidence>
<evidence type="ECO:0000256" key="3">
    <source>
        <dbReference type="ARBA" id="ARBA00022630"/>
    </source>
</evidence>
<dbReference type="InterPro" id="IPR016169">
    <property type="entry name" value="FAD-bd_PCMH_sub2"/>
</dbReference>
<dbReference type="InterPro" id="IPR036318">
    <property type="entry name" value="FAD-bd_PCMH-like_sf"/>
</dbReference>
<evidence type="ECO:0000256" key="1">
    <source>
        <dbReference type="ARBA" id="ARBA00001974"/>
    </source>
</evidence>
<dbReference type="InParanoid" id="A0A2N3N6Y5"/>
<protein>
    <recommendedName>
        <fullName evidence="6">FAD-binding PCMH-type domain-containing protein</fullName>
    </recommendedName>
</protein>
<dbReference type="PANTHER" id="PTHR42973:SF39">
    <property type="entry name" value="FAD-BINDING PCMH-TYPE DOMAIN-CONTAINING PROTEIN"/>
    <property type="match status" value="1"/>
</dbReference>
<dbReference type="PANTHER" id="PTHR42973">
    <property type="entry name" value="BINDING OXIDOREDUCTASE, PUTATIVE (AFU_ORTHOLOGUE AFUA_1G17690)-RELATED"/>
    <property type="match status" value="1"/>
</dbReference>
<dbReference type="EMBL" id="NLAX01000700">
    <property type="protein sequence ID" value="PKS08167.1"/>
    <property type="molecule type" value="Genomic_DNA"/>
</dbReference>
<sequence length="543" mass="58923">MAESTPIPIICCGKREEVGRIVIEGLKPEIEVVHFVLAEDSAAIIIPPILAGQGPPAHPELSSIGTGNFSQVPKAVLLGGAFDDETIAKLRDAVNQTAGTRKVPWLSRDHKKNELTVFDPQYIADAAVVKPSNSEEVSEALRYATSHAIPVVVKGGGHSTSGTSASDGGLVIDLGLMNTVEVEAERKIVRVGGGALWRDVDEKCWADKLAIVGGTVNDTGVGGLTLGGGFGYLMPKYGLTLDTLIEAEVVLADGRVVTTSETENADLFWGLWGAGQNFGVVTSFVFQAHSQGDVYSGVIGLALQSLSLVVDFTNLMHERQDPDSALVWGISCSPTENEPIIVGTIFYNGSEADGAAFFKPLLDAATFSQAHSRPYPEVNTLFNDTFKRPLRALQGGTTFAPPLRKEQVEETLEIFIPLLKSNGLHRSILAYEILPNKKVREVGEEATAFAARHNIYHISTLWIWSDAATDGLVRGFNRKVINHIKETGGNSQWVTQYNNYAGDVADPRQRFGPNLERLQVLKKKYDPNNVFWKWHSFFGGGEL</sequence>
<reference evidence="7 8" key="1">
    <citation type="journal article" date="2017" name="G3 (Bethesda)">
        <title>First Draft Genome Sequence of the Pathogenic Fungus Lomentospora prolificans (Formerly Scedosporium prolificans).</title>
        <authorList>
            <person name="Luo R."/>
            <person name="Zimin A."/>
            <person name="Workman R."/>
            <person name="Fan Y."/>
            <person name="Pertea G."/>
            <person name="Grossman N."/>
            <person name="Wear M.P."/>
            <person name="Jia B."/>
            <person name="Miller H."/>
            <person name="Casadevall A."/>
            <person name="Timp W."/>
            <person name="Zhang S.X."/>
            <person name="Salzberg S.L."/>
        </authorList>
    </citation>
    <scope>NUCLEOTIDE SEQUENCE [LARGE SCALE GENOMIC DNA]</scope>
    <source>
        <strain evidence="7 8">JHH-5317</strain>
    </source>
</reference>
<dbReference type="PROSITE" id="PS51387">
    <property type="entry name" value="FAD_PCMH"/>
    <property type="match status" value="1"/>
</dbReference>
<dbReference type="VEuPathDB" id="FungiDB:jhhlp_005443"/>
<evidence type="ECO:0000256" key="5">
    <source>
        <dbReference type="ARBA" id="ARBA00023002"/>
    </source>
</evidence>
<evidence type="ECO:0000313" key="7">
    <source>
        <dbReference type="EMBL" id="PKS08167.1"/>
    </source>
</evidence>
<proteinExistence type="inferred from homology"/>
<dbReference type="InterPro" id="IPR016167">
    <property type="entry name" value="FAD-bd_PCMH_sub1"/>
</dbReference>
<comment type="cofactor">
    <cofactor evidence="1">
        <name>FAD</name>
        <dbReference type="ChEBI" id="CHEBI:57692"/>
    </cofactor>
</comment>
<dbReference type="GO" id="GO:0071949">
    <property type="term" value="F:FAD binding"/>
    <property type="evidence" value="ECO:0007669"/>
    <property type="project" value="InterPro"/>
</dbReference>
<evidence type="ECO:0000259" key="6">
    <source>
        <dbReference type="PROSITE" id="PS51387"/>
    </source>
</evidence>
<dbReference type="InterPro" id="IPR012951">
    <property type="entry name" value="BBE"/>
</dbReference>
<comment type="caution">
    <text evidence="7">The sequence shown here is derived from an EMBL/GenBank/DDBJ whole genome shotgun (WGS) entry which is preliminary data.</text>
</comment>
<dbReference type="Gene3D" id="3.30.465.10">
    <property type="match status" value="1"/>
</dbReference>
<dbReference type="Pfam" id="PF01565">
    <property type="entry name" value="FAD_binding_4"/>
    <property type="match status" value="1"/>
</dbReference>
<evidence type="ECO:0000256" key="4">
    <source>
        <dbReference type="ARBA" id="ARBA00022827"/>
    </source>
</evidence>
<keyword evidence="8" id="KW-1185">Reference proteome</keyword>
<keyword evidence="4" id="KW-0274">FAD</keyword>
<name>A0A2N3N6Y5_9PEZI</name>
<gene>
    <name evidence="7" type="ORF">jhhlp_005443</name>
</gene>
<dbReference type="STRING" id="41688.A0A2N3N6Y5"/>
<dbReference type="Pfam" id="PF08031">
    <property type="entry name" value="BBE"/>
    <property type="match status" value="1"/>
</dbReference>
<dbReference type="Gene3D" id="3.30.43.10">
    <property type="entry name" value="Uridine Diphospho-n-acetylenolpyruvylglucosamine Reductase, domain 2"/>
    <property type="match status" value="1"/>
</dbReference>
<keyword evidence="5" id="KW-0560">Oxidoreductase</keyword>
<dbReference type="GO" id="GO:0016491">
    <property type="term" value="F:oxidoreductase activity"/>
    <property type="evidence" value="ECO:0007669"/>
    <property type="project" value="UniProtKB-KW"/>
</dbReference>
<dbReference type="InterPro" id="IPR006094">
    <property type="entry name" value="Oxid_FAD_bind_N"/>
</dbReference>
<dbReference type="AlphaFoldDB" id="A0A2N3N6Y5"/>
<comment type="similarity">
    <text evidence="2">Belongs to the oxygen-dependent FAD-linked oxidoreductase family.</text>
</comment>
<feature type="domain" description="FAD-binding PCMH-type" evidence="6">
    <location>
        <begin position="121"/>
        <end position="291"/>
    </location>
</feature>
<dbReference type="OrthoDB" id="415825at2759"/>
<organism evidence="7 8">
    <name type="scientific">Lomentospora prolificans</name>
    <dbReference type="NCBI Taxonomy" id="41688"/>
    <lineage>
        <taxon>Eukaryota</taxon>
        <taxon>Fungi</taxon>
        <taxon>Dikarya</taxon>
        <taxon>Ascomycota</taxon>
        <taxon>Pezizomycotina</taxon>
        <taxon>Sordariomycetes</taxon>
        <taxon>Hypocreomycetidae</taxon>
        <taxon>Microascales</taxon>
        <taxon>Microascaceae</taxon>
        <taxon>Lomentospora</taxon>
    </lineage>
</organism>